<dbReference type="Proteomes" id="UP000031643">
    <property type="component" value="Chromosome"/>
</dbReference>
<organism evidence="6 7">
    <name type="scientific">Methyloceanibacter caenitepidi</name>
    <dbReference type="NCBI Taxonomy" id="1384459"/>
    <lineage>
        <taxon>Bacteria</taxon>
        <taxon>Pseudomonadati</taxon>
        <taxon>Pseudomonadota</taxon>
        <taxon>Alphaproteobacteria</taxon>
        <taxon>Hyphomicrobiales</taxon>
        <taxon>Hyphomicrobiaceae</taxon>
        <taxon>Methyloceanibacter</taxon>
    </lineage>
</organism>
<dbReference type="PANTHER" id="PTHR13887">
    <property type="entry name" value="GLUTATHIONE S-TRANSFERASE KAPPA"/>
    <property type="match status" value="1"/>
</dbReference>
<dbReference type="PROSITE" id="PS51352">
    <property type="entry name" value="THIOREDOXIN_2"/>
    <property type="match status" value="1"/>
</dbReference>
<accession>A0A0A8K3S7</accession>
<dbReference type="HOGENOM" id="CLU_000288_47_4_5"/>
<dbReference type="OrthoDB" id="9780147at2"/>
<dbReference type="PANTHER" id="PTHR13887:SF14">
    <property type="entry name" value="DISULFIDE BOND FORMATION PROTEIN D"/>
    <property type="match status" value="1"/>
</dbReference>
<dbReference type="Pfam" id="PF01323">
    <property type="entry name" value="DSBA"/>
    <property type="match status" value="1"/>
</dbReference>
<evidence type="ECO:0000256" key="2">
    <source>
        <dbReference type="ARBA" id="ARBA00023002"/>
    </source>
</evidence>
<dbReference type="GO" id="GO:0016491">
    <property type="term" value="F:oxidoreductase activity"/>
    <property type="evidence" value="ECO:0007669"/>
    <property type="project" value="UniProtKB-KW"/>
</dbReference>
<dbReference type="AlphaFoldDB" id="A0A0A8K3S7"/>
<sequence>MTFKTGLATALVAAIVAAIVSAATVLIVWRDSAATASLAGGISDKKAIEDVVHEYLTKNPEILVAMTTELDRRQQEEQDQQQNKAISENADALFRSDKSFTAGDPDGDVTVVEFFDYNCGYCRRAMPDLMKLTDNDDKVRVVFKELPIFGGDSEDAAKGALAAKMQGKYLEMHQKLFSEPGKANKEKVLRIANELGLDVPQLEKDMESQEVADALAEAYALAQSLGLQGTPLYLIGDRTIPGAPDDLYDQLVENVEVIRKEGCKASC</sequence>
<dbReference type="EMBL" id="AP014648">
    <property type="protein sequence ID" value="BAQ17192.1"/>
    <property type="molecule type" value="Genomic_DNA"/>
</dbReference>
<proteinExistence type="predicted"/>
<dbReference type="InterPro" id="IPR036249">
    <property type="entry name" value="Thioredoxin-like_sf"/>
</dbReference>
<evidence type="ECO:0000256" key="4">
    <source>
        <dbReference type="ARBA" id="ARBA00023284"/>
    </source>
</evidence>
<dbReference type="InterPro" id="IPR013766">
    <property type="entry name" value="Thioredoxin_domain"/>
</dbReference>
<dbReference type="InterPro" id="IPR001853">
    <property type="entry name" value="DSBA-like_thioredoxin_dom"/>
</dbReference>
<evidence type="ECO:0000313" key="6">
    <source>
        <dbReference type="EMBL" id="BAQ17192.1"/>
    </source>
</evidence>
<dbReference type="KEGG" id="mcg:GL4_1738"/>
<feature type="domain" description="Thioredoxin" evidence="5">
    <location>
        <begin position="75"/>
        <end position="260"/>
    </location>
</feature>
<reference evidence="6 7" key="1">
    <citation type="submission" date="2014-09" db="EMBL/GenBank/DDBJ databases">
        <title>Genome sequencing of Methyloceanibacter caenitepidi Gela4.</title>
        <authorList>
            <person name="Takeuchi M."/>
            <person name="Susumu S."/>
            <person name="Kamagata Y."/>
            <person name="Oshima K."/>
            <person name="Hattori M."/>
            <person name="Iwasaki W."/>
        </authorList>
    </citation>
    <scope>NUCLEOTIDE SEQUENCE [LARGE SCALE GENOMIC DNA]</scope>
    <source>
        <strain evidence="6 7">Gela4</strain>
    </source>
</reference>
<keyword evidence="3" id="KW-1015">Disulfide bond</keyword>
<gene>
    <name evidence="6" type="ORF">GL4_1738</name>
</gene>
<dbReference type="CDD" id="cd03023">
    <property type="entry name" value="DsbA_Com1_like"/>
    <property type="match status" value="1"/>
</dbReference>
<dbReference type="InterPro" id="IPR041205">
    <property type="entry name" value="ScsC_N"/>
</dbReference>
<keyword evidence="7" id="KW-1185">Reference proteome</keyword>
<keyword evidence="2" id="KW-0560">Oxidoreductase</keyword>
<keyword evidence="1" id="KW-0732">Signal</keyword>
<keyword evidence="4" id="KW-0676">Redox-active center</keyword>
<evidence type="ECO:0000256" key="3">
    <source>
        <dbReference type="ARBA" id="ARBA00023157"/>
    </source>
</evidence>
<dbReference type="STRING" id="1384459.GL4_1738"/>
<name>A0A0A8K3S7_9HYPH</name>
<evidence type="ECO:0000256" key="1">
    <source>
        <dbReference type="ARBA" id="ARBA00022729"/>
    </source>
</evidence>
<protein>
    <submittedName>
        <fullName evidence="6">27kDa outer membrane protein</fullName>
    </submittedName>
</protein>
<evidence type="ECO:0000259" key="5">
    <source>
        <dbReference type="PROSITE" id="PS51352"/>
    </source>
</evidence>
<dbReference type="Pfam" id="PF18312">
    <property type="entry name" value="ScsC_N"/>
    <property type="match status" value="1"/>
</dbReference>
<dbReference type="SUPFAM" id="SSF52833">
    <property type="entry name" value="Thioredoxin-like"/>
    <property type="match status" value="1"/>
</dbReference>
<dbReference type="RefSeq" id="WP_052464260.1">
    <property type="nucleotide sequence ID" value="NZ_AP014648.1"/>
</dbReference>
<dbReference type="Gene3D" id="3.40.30.10">
    <property type="entry name" value="Glutaredoxin"/>
    <property type="match status" value="1"/>
</dbReference>
<evidence type="ECO:0000313" key="7">
    <source>
        <dbReference type="Proteomes" id="UP000031643"/>
    </source>
</evidence>